<dbReference type="EMBL" id="AMLP01000040">
    <property type="protein sequence ID" value="ELS57974.1"/>
    <property type="molecule type" value="Genomic_DNA"/>
</dbReference>
<evidence type="ECO:0000313" key="1">
    <source>
        <dbReference type="EMBL" id="ELS57974.1"/>
    </source>
</evidence>
<proteinExistence type="predicted"/>
<organism evidence="1 2">
    <name type="scientific">Streptomyces viridochromogenes Tue57</name>
    <dbReference type="NCBI Taxonomy" id="1160705"/>
    <lineage>
        <taxon>Bacteria</taxon>
        <taxon>Bacillati</taxon>
        <taxon>Actinomycetota</taxon>
        <taxon>Actinomycetes</taxon>
        <taxon>Kitasatosporales</taxon>
        <taxon>Streptomycetaceae</taxon>
        <taxon>Streptomyces</taxon>
    </lineage>
</organism>
<gene>
    <name evidence="1" type="ORF">STVIR_0972</name>
</gene>
<sequence>MNDTYADGRRIVASVWNESLGGAHVVTGQDANGSNNGGVTSYGSLFDSGDVLTIRICRRNGTDPSTEDKCNERTVIV</sequence>
<dbReference type="Proteomes" id="UP000011205">
    <property type="component" value="Unassembled WGS sequence"/>
</dbReference>
<dbReference type="AlphaFoldDB" id="L8PPG2"/>
<accession>L8PPG2</accession>
<evidence type="ECO:0000313" key="2">
    <source>
        <dbReference type="Proteomes" id="UP000011205"/>
    </source>
</evidence>
<dbReference type="RefSeq" id="WP_003996317.1">
    <property type="nucleotide sequence ID" value="NZ_AMLP01000040.1"/>
</dbReference>
<protein>
    <submittedName>
        <fullName evidence="1">Uncharacterized protein</fullName>
    </submittedName>
</protein>
<reference evidence="1 2" key="1">
    <citation type="journal article" date="2013" name="Genome Announc.">
        <title>Draft Genome Sequence of Streptomyces viridochromogenes Strain Tu57, Producer of Avilamycin.</title>
        <authorList>
            <person name="Gruning B.A."/>
            <person name="Erxleben A."/>
            <person name="Hahnlein A."/>
            <person name="Gunther S."/>
        </authorList>
    </citation>
    <scope>NUCLEOTIDE SEQUENCE [LARGE SCALE GENOMIC DNA]</scope>
    <source>
        <strain evidence="1 2">Tue57</strain>
    </source>
</reference>
<comment type="caution">
    <text evidence="1">The sequence shown here is derived from an EMBL/GenBank/DDBJ whole genome shotgun (WGS) entry which is preliminary data.</text>
</comment>
<dbReference type="PATRIC" id="fig|1160705.3.peg.969"/>
<name>L8PPG2_STRVR</name>